<reference evidence="3" key="3">
    <citation type="submission" date="2015-04" db="UniProtKB">
        <authorList>
            <consortium name="EnsemblPlants"/>
        </authorList>
    </citation>
    <scope>IDENTIFICATION</scope>
    <source>
        <strain evidence="3">cv. Jemalong A17</strain>
    </source>
</reference>
<dbReference type="CDD" id="cd22157">
    <property type="entry name" value="F-box_AtFBW1-like"/>
    <property type="match status" value="1"/>
</dbReference>
<dbReference type="PROSITE" id="PS50181">
    <property type="entry name" value="FBOX"/>
    <property type="match status" value="1"/>
</dbReference>
<feature type="domain" description="F-box" evidence="1">
    <location>
        <begin position="35"/>
        <end position="85"/>
    </location>
</feature>
<evidence type="ECO:0000313" key="3">
    <source>
        <dbReference type="EnsemblPlants" id="AES87256"/>
    </source>
</evidence>
<dbReference type="EMBL" id="CM001220">
    <property type="protein sequence ID" value="AES87256.1"/>
    <property type="molecule type" value="Genomic_DNA"/>
</dbReference>
<dbReference type="InterPro" id="IPR036047">
    <property type="entry name" value="F-box-like_dom_sf"/>
</dbReference>
<dbReference type="PaxDb" id="3880-AES87256"/>
<dbReference type="SUPFAM" id="SSF81383">
    <property type="entry name" value="F-box domain"/>
    <property type="match status" value="1"/>
</dbReference>
<dbReference type="HOGENOM" id="CLU_1246997_0_0_1"/>
<keyword evidence="4" id="KW-1185">Reference proteome</keyword>
<dbReference type="EnsemblPlants" id="AES87256">
    <property type="protein sequence ID" value="AES87256"/>
    <property type="gene ID" value="MTR_4g023430"/>
</dbReference>
<proteinExistence type="predicted"/>
<dbReference type="AlphaFoldDB" id="G7JDC8"/>
<dbReference type="InterPro" id="IPR001810">
    <property type="entry name" value="F-box_dom"/>
</dbReference>
<organism evidence="2 4">
    <name type="scientific">Medicago truncatula</name>
    <name type="common">Barrel medic</name>
    <name type="synonym">Medicago tribuloides</name>
    <dbReference type="NCBI Taxonomy" id="3880"/>
    <lineage>
        <taxon>Eukaryota</taxon>
        <taxon>Viridiplantae</taxon>
        <taxon>Streptophyta</taxon>
        <taxon>Embryophyta</taxon>
        <taxon>Tracheophyta</taxon>
        <taxon>Spermatophyta</taxon>
        <taxon>Magnoliopsida</taxon>
        <taxon>eudicotyledons</taxon>
        <taxon>Gunneridae</taxon>
        <taxon>Pentapetalae</taxon>
        <taxon>rosids</taxon>
        <taxon>fabids</taxon>
        <taxon>Fabales</taxon>
        <taxon>Fabaceae</taxon>
        <taxon>Papilionoideae</taxon>
        <taxon>50 kb inversion clade</taxon>
        <taxon>NPAAA clade</taxon>
        <taxon>Hologalegina</taxon>
        <taxon>IRL clade</taxon>
        <taxon>Trifolieae</taxon>
        <taxon>Medicago</taxon>
    </lineage>
</organism>
<dbReference type="InterPro" id="IPR050796">
    <property type="entry name" value="SCF_F-box_component"/>
</dbReference>
<dbReference type="SMART" id="SM00256">
    <property type="entry name" value="FBOX"/>
    <property type="match status" value="1"/>
</dbReference>
<dbReference type="Gene3D" id="1.20.1280.50">
    <property type="match status" value="1"/>
</dbReference>
<reference evidence="2 4" key="2">
    <citation type="journal article" date="2014" name="BMC Genomics">
        <title>An improved genome release (version Mt4.0) for the model legume Medicago truncatula.</title>
        <authorList>
            <person name="Tang H."/>
            <person name="Krishnakumar V."/>
            <person name="Bidwell S."/>
            <person name="Rosen B."/>
            <person name="Chan A."/>
            <person name="Zhou S."/>
            <person name="Gentzbittel L."/>
            <person name="Childs K.L."/>
            <person name="Yandell M."/>
            <person name="Gundlach H."/>
            <person name="Mayer K.F."/>
            <person name="Schwartz D.C."/>
            <person name="Town C.D."/>
        </authorList>
    </citation>
    <scope>GENOME REANNOTATION</scope>
    <source>
        <strain evidence="3 4">cv. Jemalong A17</strain>
    </source>
</reference>
<dbReference type="PANTHER" id="PTHR31672:SF13">
    <property type="entry name" value="F-BOX PROTEIN CPR30-LIKE"/>
    <property type="match status" value="1"/>
</dbReference>
<gene>
    <name evidence="2" type="ordered locus">MTR_4g023430</name>
</gene>
<evidence type="ECO:0000313" key="2">
    <source>
        <dbReference type="EMBL" id="AES87256.1"/>
    </source>
</evidence>
<accession>G7JDC8</accession>
<evidence type="ECO:0000313" key="4">
    <source>
        <dbReference type="Proteomes" id="UP000002051"/>
    </source>
</evidence>
<reference evidence="2 4" key="1">
    <citation type="journal article" date="2011" name="Nature">
        <title>The Medicago genome provides insight into the evolution of rhizobial symbioses.</title>
        <authorList>
            <person name="Young N.D."/>
            <person name="Debelle F."/>
            <person name="Oldroyd G.E."/>
            <person name="Geurts R."/>
            <person name="Cannon S.B."/>
            <person name="Udvardi M.K."/>
            <person name="Benedito V.A."/>
            <person name="Mayer K.F."/>
            <person name="Gouzy J."/>
            <person name="Schoof H."/>
            <person name="Van de Peer Y."/>
            <person name="Proost S."/>
            <person name="Cook D.R."/>
            <person name="Meyers B.C."/>
            <person name="Spannagl M."/>
            <person name="Cheung F."/>
            <person name="De Mita S."/>
            <person name="Krishnakumar V."/>
            <person name="Gundlach H."/>
            <person name="Zhou S."/>
            <person name="Mudge J."/>
            <person name="Bharti A.K."/>
            <person name="Murray J.D."/>
            <person name="Naoumkina M.A."/>
            <person name="Rosen B."/>
            <person name="Silverstein K.A."/>
            <person name="Tang H."/>
            <person name="Rombauts S."/>
            <person name="Zhao P.X."/>
            <person name="Zhou P."/>
            <person name="Barbe V."/>
            <person name="Bardou P."/>
            <person name="Bechner M."/>
            <person name="Bellec A."/>
            <person name="Berger A."/>
            <person name="Berges H."/>
            <person name="Bidwell S."/>
            <person name="Bisseling T."/>
            <person name="Choisne N."/>
            <person name="Couloux A."/>
            <person name="Denny R."/>
            <person name="Deshpande S."/>
            <person name="Dai X."/>
            <person name="Doyle J.J."/>
            <person name="Dudez A.M."/>
            <person name="Farmer A.D."/>
            <person name="Fouteau S."/>
            <person name="Franken C."/>
            <person name="Gibelin C."/>
            <person name="Gish J."/>
            <person name="Goldstein S."/>
            <person name="Gonzalez A.J."/>
            <person name="Green P.J."/>
            <person name="Hallab A."/>
            <person name="Hartog M."/>
            <person name="Hua A."/>
            <person name="Humphray S.J."/>
            <person name="Jeong D.H."/>
            <person name="Jing Y."/>
            <person name="Jocker A."/>
            <person name="Kenton S.M."/>
            <person name="Kim D.J."/>
            <person name="Klee K."/>
            <person name="Lai H."/>
            <person name="Lang C."/>
            <person name="Lin S."/>
            <person name="Macmil S.L."/>
            <person name="Magdelenat G."/>
            <person name="Matthews L."/>
            <person name="McCorrison J."/>
            <person name="Monaghan E.L."/>
            <person name="Mun J.H."/>
            <person name="Najar F.Z."/>
            <person name="Nicholson C."/>
            <person name="Noirot C."/>
            <person name="O'Bleness M."/>
            <person name="Paule C.R."/>
            <person name="Poulain J."/>
            <person name="Prion F."/>
            <person name="Qin B."/>
            <person name="Qu C."/>
            <person name="Retzel E.F."/>
            <person name="Riddle C."/>
            <person name="Sallet E."/>
            <person name="Samain S."/>
            <person name="Samson N."/>
            <person name="Sanders I."/>
            <person name="Saurat O."/>
            <person name="Scarpelli C."/>
            <person name="Schiex T."/>
            <person name="Segurens B."/>
            <person name="Severin A.J."/>
            <person name="Sherrier D.J."/>
            <person name="Shi R."/>
            <person name="Sims S."/>
            <person name="Singer S.R."/>
            <person name="Sinharoy S."/>
            <person name="Sterck L."/>
            <person name="Viollet A."/>
            <person name="Wang B.B."/>
            <person name="Wang K."/>
            <person name="Wang M."/>
            <person name="Wang X."/>
            <person name="Warfsmann J."/>
            <person name="Weissenbach J."/>
            <person name="White D.D."/>
            <person name="White J.D."/>
            <person name="Wiley G.B."/>
            <person name="Wincker P."/>
            <person name="Xing Y."/>
            <person name="Yang L."/>
            <person name="Yao Z."/>
            <person name="Ying F."/>
            <person name="Zhai J."/>
            <person name="Zhou L."/>
            <person name="Zuber A."/>
            <person name="Denarie J."/>
            <person name="Dixon R.A."/>
            <person name="May G.D."/>
            <person name="Schwartz D.C."/>
            <person name="Rogers J."/>
            <person name="Quetier F."/>
            <person name="Town C.D."/>
            <person name="Roe B.A."/>
        </authorList>
    </citation>
    <scope>NUCLEOTIDE SEQUENCE [LARGE SCALE GENOMIC DNA]</scope>
    <source>
        <strain evidence="2">A17</strain>
        <strain evidence="3 4">cv. Jemalong A17</strain>
    </source>
</reference>
<sequence>MVISLVVISTLLKSKIRVSRITVKKKAVEESMEKKKKTLYLPRELIIQILMWLPVKSLIRFKCVCKLWFSLISDPHFANSHFQLTAAANTPRIMCISYLSHEIQSLYFEAFLNDHRGSWNLNFFGLYFCTAVQTSHMESIQWTKTFVLPLHAIPDRYFHPMYSTKNGDIIGGNLGSRLVKYNDEGQLLRHRSICNSPFEPAMYRVVMYTESLLSLPGDNEQV</sequence>
<dbReference type="Proteomes" id="UP000002051">
    <property type="component" value="Chromosome 4"/>
</dbReference>
<name>G7JDC8_MEDTR</name>
<dbReference type="PANTHER" id="PTHR31672">
    <property type="entry name" value="BNACNNG10540D PROTEIN"/>
    <property type="match status" value="1"/>
</dbReference>
<protein>
    <submittedName>
        <fullName evidence="2">Galactose oxidase</fullName>
    </submittedName>
</protein>
<dbReference type="Pfam" id="PF12937">
    <property type="entry name" value="F-box-like"/>
    <property type="match status" value="1"/>
</dbReference>
<dbReference type="STRING" id="3880.G7JDC8"/>
<evidence type="ECO:0000259" key="1">
    <source>
        <dbReference type="PROSITE" id="PS50181"/>
    </source>
</evidence>